<dbReference type="EC" id="1.14.13.59" evidence="4"/>
<evidence type="ECO:0000256" key="6">
    <source>
        <dbReference type="ARBA" id="ARBA00022630"/>
    </source>
</evidence>
<dbReference type="PANTHER" id="PTHR42802:SF1">
    <property type="entry name" value="L-ORNITHINE N(5)-MONOOXYGENASE"/>
    <property type="match status" value="1"/>
</dbReference>
<evidence type="ECO:0000256" key="7">
    <source>
        <dbReference type="ARBA" id="ARBA00022827"/>
    </source>
</evidence>
<gene>
    <name evidence="16" type="ORF">AQI95_34745</name>
</gene>
<dbReference type="Pfam" id="PF13434">
    <property type="entry name" value="Lys_Orn_oxgnase"/>
    <property type="match status" value="1"/>
</dbReference>
<dbReference type="InterPro" id="IPR036188">
    <property type="entry name" value="FAD/NAD-bd_sf"/>
</dbReference>
<dbReference type="RefSeq" id="WP_067133468.1">
    <property type="nucleotide sequence ID" value="NZ_KQ948223.1"/>
</dbReference>
<dbReference type="PANTHER" id="PTHR42802">
    <property type="entry name" value="MONOOXYGENASE"/>
    <property type="match status" value="1"/>
</dbReference>
<accession>A0A101NW67</accession>
<evidence type="ECO:0000256" key="3">
    <source>
        <dbReference type="ARBA" id="ARBA00007588"/>
    </source>
</evidence>
<dbReference type="InterPro" id="IPR025700">
    <property type="entry name" value="Lys/Orn_oxygenase"/>
</dbReference>
<evidence type="ECO:0000256" key="10">
    <source>
        <dbReference type="ARBA" id="ARBA00023033"/>
    </source>
</evidence>
<evidence type="ECO:0000256" key="15">
    <source>
        <dbReference type="ARBA" id="ARBA00048407"/>
    </source>
</evidence>
<dbReference type="STRING" id="67386.AQI95_34745"/>
<evidence type="ECO:0000256" key="5">
    <source>
        <dbReference type="ARBA" id="ARBA00016406"/>
    </source>
</evidence>
<evidence type="ECO:0000256" key="13">
    <source>
        <dbReference type="ARBA" id="ARBA00032493"/>
    </source>
</evidence>
<dbReference type="Proteomes" id="UP000053127">
    <property type="component" value="Unassembled WGS sequence"/>
</dbReference>
<evidence type="ECO:0000256" key="2">
    <source>
        <dbReference type="ARBA" id="ARBA00004924"/>
    </source>
</evidence>
<keyword evidence="8" id="KW-0521">NADP</keyword>
<dbReference type="Gene3D" id="3.50.50.60">
    <property type="entry name" value="FAD/NAD(P)-binding domain"/>
    <property type="match status" value="1"/>
</dbReference>
<evidence type="ECO:0000256" key="8">
    <source>
        <dbReference type="ARBA" id="ARBA00022857"/>
    </source>
</evidence>
<dbReference type="EMBL" id="LMWN01000049">
    <property type="protein sequence ID" value="KUN00456.1"/>
    <property type="molecule type" value="Genomic_DNA"/>
</dbReference>
<evidence type="ECO:0000256" key="4">
    <source>
        <dbReference type="ARBA" id="ARBA00013076"/>
    </source>
</evidence>
<comment type="catalytic activity">
    <reaction evidence="15">
        <text>L-lysine + NADPH + O2 = N(6)-hydroxy-L-lysine + NADP(+) + H2O</text>
        <dbReference type="Rhea" id="RHEA:23228"/>
        <dbReference type="ChEBI" id="CHEBI:15377"/>
        <dbReference type="ChEBI" id="CHEBI:15379"/>
        <dbReference type="ChEBI" id="CHEBI:32551"/>
        <dbReference type="ChEBI" id="CHEBI:57783"/>
        <dbReference type="ChEBI" id="CHEBI:57820"/>
        <dbReference type="ChEBI" id="CHEBI:58349"/>
        <dbReference type="EC" id="1.14.13.59"/>
    </reaction>
</comment>
<evidence type="ECO:0000256" key="9">
    <source>
        <dbReference type="ARBA" id="ARBA00023002"/>
    </source>
</evidence>
<dbReference type="AlphaFoldDB" id="A0A101NW67"/>
<organism evidence="16 17">
    <name type="scientific">Streptomyces yokosukanensis</name>
    <dbReference type="NCBI Taxonomy" id="67386"/>
    <lineage>
        <taxon>Bacteria</taxon>
        <taxon>Bacillati</taxon>
        <taxon>Actinomycetota</taxon>
        <taxon>Actinomycetes</taxon>
        <taxon>Kitasatosporales</taxon>
        <taxon>Streptomycetaceae</taxon>
        <taxon>Streptomyces</taxon>
    </lineage>
</organism>
<evidence type="ECO:0000256" key="12">
    <source>
        <dbReference type="ARBA" id="ARBA00031158"/>
    </source>
</evidence>
<evidence type="ECO:0000313" key="17">
    <source>
        <dbReference type="Proteomes" id="UP000053127"/>
    </source>
</evidence>
<evidence type="ECO:0000256" key="1">
    <source>
        <dbReference type="ARBA" id="ARBA00001974"/>
    </source>
</evidence>
<evidence type="ECO:0000313" key="16">
    <source>
        <dbReference type="EMBL" id="KUN00456.1"/>
    </source>
</evidence>
<name>A0A101NW67_9ACTN</name>
<keyword evidence="9" id="KW-0560">Oxidoreductase</keyword>
<evidence type="ECO:0000256" key="14">
    <source>
        <dbReference type="ARBA" id="ARBA00032738"/>
    </source>
</evidence>
<keyword evidence="17" id="KW-1185">Reference proteome</keyword>
<proteinExistence type="inferred from homology"/>
<reference evidence="16 17" key="1">
    <citation type="submission" date="2015-10" db="EMBL/GenBank/DDBJ databases">
        <title>Draft genome sequence of Streptomyces yokosukanensis DSM 40224, type strain for the species Streptomyces yokosukanensis.</title>
        <authorList>
            <person name="Ruckert C."/>
            <person name="Winkler A."/>
            <person name="Kalinowski J."/>
            <person name="Kampfer P."/>
            <person name="Glaeser S."/>
        </authorList>
    </citation>
    <scope>NUCLEOTIDE SEQUENCE [LARGE SCALE GENOMIC DNA]</scope>
    <source>
        <strain evidence="16 17">DSM 40224</strain>
    </source>
</reference>
<dbReference type="OrthoDB" id="7527071at2"/>
<keyword evidence="6" id="KW-0285">Flavoprotein</keyword>
<keyword evidence="7" id="KW-0274">FAD</keyword>
<evidence type="ECO:0000256" key="11">
    <source>
        <dbReference type="ARBA" id="ARBA00029939"/>
    </source>
</evidence>
<dbReference type="SUPFAM" id="SSF51905">
    <property type="entry name" value="FAD/NAD(P)-binding domain"/>
    <property type="match status" value="2"/>
</dbReference>
<comment type="cofactor">
    <cofactor evidence="1">
        <name>FAD</name>
        <dbReference type="ChEBI" id="CHEBI:57692"/>
    </cofactor>
</comment>
<protein>
    <recommendedName>
        <fullName evidence="5">L-lysine N6-monooxygenase MbtG</fullName>
        <ecNumber evidence="4">1.14.13.59</ecNumber>
    </recommendedName>
    <alternativeName>
        <fullName evidence="14">Lysine 6-N-hydroxylase</fullName>
    </alternativeName>
    <alternativeName>
        <fullName evidence="13">Lysine N6-hydroxylase</fullName>
    </alternativeName>
    <alternativeName>
        <fullName evidence="11">Lysine-N-oxygenase</fullName>
    </alternativeName>
    <alternativeName>
        <fullName evidence="12">Mycobactin synthase protein G</fullName>
    </alternativeName>
</protein>
<dbReference type="GO" id="GO:0047091">
    <property type="term" value="F:L-lysine 6-monooxygenase (NADPH) activity"/>
    <property type="evidence" value="ECO:0007669"/>
    <property type="project" value="UniProtKB-EC"/>
</dbReference>
<sequence length="438" mass="49551">MARNATERKDPHYTCVGIGVGPANLSLASLLHGHRGVRNIFFEKKAEFGWHEGQQIPGTSLQVSLFKDLVTLAEPTNPFSFLAYLHDQGKIYHFLNAQFDALPRQEFRNYMRWASERNPNIAFGEEVRSVGFDTEFVVRTNRRTVRADNLAVGVGTRPWLPPQASASARTQFHVNDFVRRDGALGGKRVCVVGGGQSGAEAVLDLLSRTGTQMPRRVTWVSRRANFFPIDDSPFTNDFYMPCHSEHFFRQERSVREAFNHDMVLSSDGISESTLREIYQRLYVLRFVQEATDRFALYPNRSVEAVAGADARGWELSLAHHDQPDQQELVDADVVVWATGFRPADMSFLHPLAGRLEHEGEELRVDDGYAVRWDGPAERKIFVQNATRGQRGLADPNLSLNAYRSQRIADRLRGTRSDEQRPSFIEWSAKTPAEASWAA</sequence>
<comment type="similarity">
    <text evidence="3">Belongs to the lysine N(6)-hydroxylase/L-ornithine N(5)-oxygenase family.</text>
</comment>
<comment type="caution">
    <text evidence="16">The sequence shown here is derived from an EMBL/GenBank/DDBJ whole genome shotgun (WGS) entry which is preliminary data.</text>
</comment>
<keyword evidence="10 16" id="KW-0503">Monooxygenase</keyword>
<comment type="pathway">
    <text evidence="2">Siderophore biosynthesis.</text>
</comment>